<protein>
    <submittedName>
        <fullName evidence="3">MIT_C domain-containing protein</fullName>
    </submittedName>
</protein>
<organism evidence="2 3">
    <name type="scientific">Parastrongyloides trichosuri</name>
    <name type="common">Possum-specific nematode worm</name>
    <dbReference type="NCBI Taxonomy" id="131310"/>
    <lineage>
        <taxon>Eukaryota</taxon>
        <taxon>Metazoa</taxon>
        <taxon>Ecdysozoa</taxon>
        <taxon>Nematoda</taxon>
        <taxon>Chromadorea</taxon>
        <taxon>Rhabditida</taxon>
        <taxon>Tylenchina</taxon>
        <taxon>Panagrolaimomorpha</taxon>
        <taxon>Strongyloidoidea</taxon>
        <taxon>Strongyloididae</taxon>
        <taxon>Parastrongyloides</taxon>
    </lineage>
</organism>
<feature type="domain" description="MITD1 C-terminal phospholipase D-like" evidence="1">
    <location>
        <begin position="264"/>
        <end position="339"/>
    </location>
</feature>
<dbReference type="AlphaFoldDB" id="A0A0N4ZI85"/>
<dbReference type="Pfam" id="PF16565">
    <property type="entry name" value="MIT_C"/>
    <property type="match status" value="2"/>
</dbReference>
<dbReference type="STRING" id="131310.A0A0N4ZI85"/>
<dbReference type="WBParaSite" id="PTRK_0000764000.1">
    <property type="protein sequence ID" value="PTRK_0000764000.1"/>
    <property type="gene ID" value="PTRK_0000764000"/>
</dbReference>
<keyword evidence="2" id="KW-1185">Reference proteome</keyword>
<name>A0A0N4ZI85_PARTI</name>
<evidence type="ECO:0000259" key="1">
    <source>
        <dbReference type="Pfam" id="PF16565"/>
    </source>
</evidence>
<dbReference type="InterPro" id="IPR032341">
    <property type="entry name" value="MITD1_C"/>
</dbReference>
<evidence type="ECO:0000313" key="2">
    <source>
        <dbReference type="Proteomes" id="UP000038045"/>
    </source>
</evidence>
<feature type="domain" description="MITD1 C-terminal phospholipase D-like" evidence="1">
    <location>
        <begin position="359"/>
        <end position="433"/>
    </location>
</feature>
<dbReference type="Gene3D" id="3.30.870.30">
    <property type="entry name" value="MITD, C-terminal phospholipase D-like domain"/>
    <property type="match status" value="1"/>
</dbReference>
<proteinExistence type="predicted"/>
<dbReference type="InterPro" id="IPR038113">
    <property type="entry name" value="MITD1_C_sf"/>
</dbReference>
<sequence>MSQDNLIEIIADIKSSLNDISTFESVEERRNALSSIEEIIDSLKGEMDSDKRNSNYEELIKQFASCKINVLESSNIASQKCDSVYTSKSNESDYIIDNFNEFRGTYYAAQFAKDDGNVEQYLSGMKQLVSNVLNLYHVGHQLHNDIYDFYKKIKKELEEAYNLYNTSNVNKEYDKYLFDLINGENSEYSSDSAPSSPPPTQWSEVVSRKNKVFGIKSSGDLTVADRIRYNIPMNPKIPGSVPKKNLHDKATHLKTKIILNRSTGNGFESLFGEYIRKHKRDANYRPIEEIIVQDPYLTQDIQMKNILDFLDYCIINISTLRRFEIKTAAAKTSRNAANIRKLAGNRFNDNKILKILDHNDRKLKCQMADVESHCRMSGIEFKVEYIPEVHERYIFFDNGIWVSLERGFDFFYHNCNNPSDRDTWECKETKITFYCL</sequence>
<dbReference type="Proteomes" id="UP000038045">
    <property type="component" value="Unplaced"/>
</dbReference>
<accession>A0A0N4ZI85</accession>
<evidence type="ECO:0000313" key="3">
    <source>
        <dbReference type="WBParaSite" id="PTRK_0000764000.1"/>
    </source>
</evidence>
<reference evidence="3" key="1">
    <citation type="submission" date="2017-02" db="UniProtKB">
        <authorList>
            <consortium name="WormBaseParasite"/>
        </authorList>
    </citation>
    <scope>IDENTIFICATION</scope>
</reference>